<dbReference type="AlphaFoldDB" id="A0A1H2A079"/>
<dbReference type="OrthoDB" id="2363925at2"/>
<dbReference type="InterPro" id="IPR024775">
    <property type="entry name" value="DinB-like"/>
</dbReference>
<dbReference type="SUPFAM" id="SSF109854">
    <property type="entry name" value="DinB/YfiT-like putative metalloenzymes"/>
    <property type="match status" value="1"/>
</dbReference>
<name>A0A1H2A079_9ACTN</name>
<dbReference type="EMBL" id="LT629749">
    <property type="protein sequence ID" value="SDT39197.1"/>
    <property type="molecule type" value="Genomic_DNA"/>
</dbReference>
<gene>
    <name evidence="2" type="ORF">SAMN04488543_4119</name>
</gene>
<proteinExistence type="predicted"/>
<dbReference type="RefSeq" id="WP_091415614.1">
    <property type="nucleotide sequence ID" value="NZ_LT629749.1"/>
</dbReference>
<reference evidence="2 3" key="1">
    <citation type="submission" date="2016-10" db="EMBL/GenBank/DDBJ databases">
        <authorList>
            <person name="de Groot N.N."/>
        </authorList>
    </citation>
    <scope>NUCLEOTIDE SEQUENCE [LARGE SCALE GENOMIC DNA]</scope>
    <source>
        <strain evidence="2 3">DSM 21741</strain>
    </source>
</reference>
<evidence type="ECO:0000259" key="1">
    <source>
        <dbReference type="Pfam" id="PF12867"/>
    </source>
</evidence>
<accession>A0A1H2A079</accession>
<dbReference type="InterPro" id="IPR034660">
    <property type="entry name" value="DinB/YfiT-like"/>
</dbReference>
<evidence type="ECO:0000313" key="3">
    <source>
        <dbReference type="Proteomes" id="UP000199092"/>
    </source>
</evidence>
<protein>
    <recommendedName>
        <fullName evidence="1">DinB-like domain-containing protein</fullName>
    </recommendedName>
</protein>
<organism evidence="2 3">
    <name type="scientific">Friedmanniella luteola</name>
    <dbReference type="NCBI Taxonomy" id="546871"/>
    <lineage>
        <taxon>Bacteria</taxon>
        <taxon>Bacillati</taxon>
        <taxon>Actinomycetota</taxon>
        <taxon>Actinomycetes</taxon>
        <taxon>Propionibacteriales</taxon>
        <taxon>Nocardioidaceae</taxon>
        <taxon>Friedmanniella</taxon>
    </lineage>
</organism>
<dbReference type="Gene3D" id="1.20.120.450">
    <property type="entry name" value="dinb family like domain"/>
    <property type="match status" value="1"/>
</dbReference>
<dbReference type="Pfam" id="PF12867">
    <property type="entry name" value="DinB_2"/>
    <property type="match status" value="1"/>
</dbReference>
<sequence length="173" mass="18964">MSGTEALRDLLVDSFTRVHELVEGLTGSLADDVLRYRPDPQANTVAWLLWHLTRVEDDHVAELAGVEQVWTAWRGRFALPFEDDATGYGQRPEEVGQVRVDAALLAGYHAEVHALALRYVRGVDPDELARVVDASWDPPVTASARLVSVLGDCLQHLGQAAYVAGLAQRAGLR</sequence>
<dbReference type="Proteomes" id="UP000199092">
    <property type="component" value="Chromosome I"/>
</dbReference>
<evidence type="ECO:0000313" key="2">
    <source>
        <dbReference type="EMBL" id="SDT39197.1"/>
    </source>
</evidence>
<dbReference type="NCBIfam" id="NF047843">
    <property type="entry name" value="MST_Rv0443"/>
    <property type="match status" value="1"/>
</dbReference>
<keyword evidence="3" id="KW-1185">Reference proteome</keyword>
<feature type="domain" description="DinB-like" evidence="1">
    <location>
        <begin position="15"/>
        <end position="160"/>
    </location>
</feature>
<dbReference type="STRING" id="546871.SAMN04488543_4119"/>